<organism evidence="2">
    <name type="scientific">Aureimonas frigidaquae</name>
    <dbReference type="NCBI Taxonomy" id="424757"/>
    <lineage>
        <taxon>Bacteria</taxon>
        <taxon>Pseudomonadati</taxon>
        <taxon>Pseudomonadota</taxon>
        <taxon>Alphaproteobacteria</taxon>
        <taxon>Hyphomicrobiales</taxon>
        <taxon>Aurantimonadaceae</taxon>
        <taxon>Aureimonas</taxon>
    </lineage>
</organism>
<evidence type="ECO:0000256" key="1">
    <source>
        <dbReference type="SAM" id="MobiDB-lite"/>
    </source>
</evidence>
<dbReference type="EMBL" id="LC066375">
    <property type="protein sequence ID" value="BAT27416.1"/>
    <property type="molecule type" value="Genomic_DNA"/>
</dbReference>
<feature type="compositionally biased region" description="Low complexity" evidence="1">
    <location>
        <begin position="10"/>
        <end position="20"/>
    </location>
</feature>
<proteinExistence type="predicted"/>
<accession>A0A0P0Z0N4</accession>
<feature type="region of interest" description="Disordered" evidence="1">
    <location>
        <begin position="1"/>
        <end position="20"/>
    </location>
</feature>
<sequence length="57" mass="6224">MTARTHGQNPIAGPGIPRPPIGRAIAMQDDVYIDQSLGLMIFPHGIMPARRFIAVAW</sequence>
<reference evidence="2" key="1">
    <citation type="journal article" date="2015" name="Proc. Natl. Acad. Sci. U.S.A.">
        <title>Bacterial clade with the ribosomal RNA operon on a small plasmid rather than the chromosome.</title>
        <authorList>
            <person name="Anda M."/>
            <person name="Ohtsubo Y."/>
            <person name="Okubo T."/>
            <person name="Sugawara M."/>
            <person name="Nagata Y."/>
            <person name="Tsuda M."/>
            <person name="Minamisawa K."/>
            <person name="Mitsui H."/>
        </authorList>
    </citation>
    <scope>NUCLEOTIDE SEQUENCE</scope>
    <source>
        <strain evidence="2">JCM 14755</strain>
    </source>
</reference>
<dbReference type="AlphaFoldDB" id="A0A0P0Z0N4"/>
<evidence type="ECO:0000313" key="2">
    <source>
        <dbReference type="EMBL" id="BAT27416.1"/>
    </source>
</evidence>
<name>A0A0P0Z0N4_9HYPH</name>
<protein>
    <submittedName>
        <fullName evidence="2">Uncharacterized protein</fullName>
    </submittedName>
</protein>